<gene>
    <name evidence="3" type="ORF">SAMN05216474_0266</name>
</gene>
<name>A0A1I6XJY7_9FLAO</name>
<dbReference type="OrthoDB" id="9798761at2"/>
<feature type="region of interest" description="Disordered" evidence="1">
    <location>
        <begin position="120"/>
        <end position="139"/>
    </location>
</feature>
<feature type="compositionally biased region" description="Acidic residues" evidence="1">
    <location>
        <begin position="120"/>
        <end position="133"/>
    </location>
</feature>
<dbReference type="EMBL" id="FPAS01000001">
    <property type="protein sequence ID" value="SFT38669.1"/>
    <property type="molecule type" value="Genomic_DNA"/>
</dbReference>
<protein>
    <recommendedName>
        <fullName evidence="2">GmrSD restriction endonucleases N-terminal domain-containing protein</fullName>
    </recommendedName>
</protein>
<sequence length="681" mass="79559">MYEIRPESLKSFIEDTNIKLPRFQRKQTWDDKKNFQLCISLFKEYPLGVSILNVEDHSGMKTRWLLDGRQRRNALTKFFQDPENIYVWAKKFIGIKANDQLLDIDDKFWKSINEYLEEDELEEDDGLNEEPQSEDDKEKLSLFKEPEIENYDSSKTGLDLLLHIIKLTHTKAIKHSGFTRPFDFTKHIEKLPYQIIDNGKKVLNSQKLKSFINEYKSYCSNDSLDYKSLASFEDFMEYRFSYDEKTKKNINKQIEQSWEHILERIDILDKITNIYLNSKIGLIEVKNLKSVDSQKIFNIINSEGTKLSAVEILSAKPSWNVKITNPTPPQIESVKNLYNTINVVNSDIVKWDLPATLISRMDSTDFLFKNFSPNSKTDFSKRITLGFKILAGKYQKGVNKDDIDKLGRNKKIQWESEFEQFISDLNTVSKLLLSSDYFKYLKSWKFSIINTLSDAIAINFVLITYEDWVRKGKPIGYDNRVKQLQKNAFSILDQSIYEYVTKGWRGSSDSKISKNISELTYKPDILPPVSKEKWRLLIDEILNSNSIDGNKINQGLMQPILYHFYAISKIQGPDTNYDIEVDHIIPQSIFKSSTLIDKDILVHNIFNLGLLPKDENIGKGNKKLIEITNQWLIDQIEKYESINLLDFRKYSNLNNILDLKELRGDIILNAFDQKRDNILNN</sequence>
<dbReference type="RefSeq" id="WP_090245490.1">
    <property type="nucleotide sequence ID" value="NZ_FPAS01000001.1"/>
</dbReference>
<evidence type="ECO:0000256" key="1">
    <source>
        <dbReference type="SAM" id="MobiDB-lite"/>
    </source>
</evidence>
<organism evidence="3 4">
    <name type="scientific">Lishizhenia tianjinensis</name>
    <dbReference type="NCBI Taxonomy" id="477690"/>
    <lineage>
        <taxon>Bacteria</taxon>
        <taxon>Pseudomonadati</taxon>
        <taxon>Bacteroidota</taxon>
        <taxon>Flavobacteriia</taxon>
        <taxon>Flavobacteriales</taxon>
        <taxon>Crocinitomicaceae</taxon>
        <taxon>Lishizhenia</taxon>
    </lineage>
</organism>
<accession>A0A1I6XJY7</accession>
<dbReference type="AlphaFoldDB" id="A0A1I6XJY7"/>
<evidence type="ECO:0000313" key="4">
    <source>
        <dbReference type="Proteomes" id="UP000236454"/>
    </source>
</evidence>
<dbReference type="STRING" id="477690.SAMN05216474_0266"/>
<dbReference type="PANTHER" id="PTHR37292">
    <property type="entry name" value="VNG6097C"/>
    <property type="match status" value="1"/>
</dbReference>
<evidence type="ECO:0000313" key="3">
    <source>
        <dbReference type="EMBL" id="SFT38669.1"/>
    </source>
</evidence>
<feature type="domain" description="GmrSD restriction endonucleases N-terminal" evidence="2">
    <location>
        <begin position="12"/>
        <end position="156"/>
    </location>
</feature>
<dbReference type="Pfam" id="PF03235">
    <property type="entry name" value="GmrSD_N"/>
    <property type="match status" value="1"/>
</dbReference>
<evidence type="ECO:0000259" key="2">
    <source>
        <dbReference type="Pfam" id="PF03235"/>
    </source>
</evidence>
<dbReference type="PANTHER" id="PTHR37292:SF2">
    <property type="entry name" value="DUF262 DOMAIN-CONTAINING PROTEIN"/>
    <property type="match status" value="1"/>
</dbReference>
<reference evidence="3 4" key="1">
    <citation type="submission" date="2016-10" db="EMBL/GenBank/DDBJ databases">
        <authorList>
            <person name="de Groot N.N."/>
        </authorList>
    </citation>
    <scope>NUCLEOTIDE SEQUENCE [LARGE SCALE GENOMIC DNA]</scope>
    <source>
        <strain evidence="3 4">CGMCC 1.7005</strain>
    </source>
</reference>
<dbReference type="InterPro" id="IPR004919">
    <property type="entry name" value="GmrSD_N"/>
</dbReference>
<dbReference type="Proteomes" id="UP000236454">
    <property type="component" value="Unassembled WGS sequence"/>
</dbReference>
<proteinExistence type="predicted"/>
<keyword evidence="4" id="KW-1185">Reference proteome</keyword>